<dbReference type="Gene3D" id="3.90.550.10">
    <property type="entry name" value="Spore Coat Polysaccharide Biosynthesis Protein SpsA, Chain A"/>
    <property type="match status" value="1"/>
</dbReference>
<feature type="coiled-coil region" evidence="1">
    <location>
        <begin position="21"/>
        <end position="55"/>
    </location>
</feature>
<name>A0A8J4M508_9PROT</name>
<dbReference type="SUPFAM" id="SSF53448">
    <property type="entry name" value="Nucleotide-diphospho-sugar transferases"/>
    <property type="match status" value="1"/>
</dbReference>
<reference evidence="4" key="1">
    <citation type="journal article" date="2020" name="mSystems">
        <title>Genome- and Community-Level Interaction Insights into Carbon Utilization and Element Cycling Functions of Hydrothermarchaeota in Hydrothermal Sediment.</title>
        <authorList>
            <person name="Zhou Z."/>
            <person name="Liu Y."/>
            <person name="Xu W."/>
            <person name="Pan J."/>
            <person name="Luo Z.H."/>
            <person name="Li M."/>
        </authorList>
    </citation>
    <scope>NUCLEOTIDE SEQUENCE</scope>
    <source>
        <strain evidence="4">SpSt-997</strain>
    </source>
</reference>
<gene>
    <name evidence="4" type="ORF">ENY07_03145</name>
</gene>
<dbReference type="Pfam" id="PF00535">
    <property type="entry name" value="Glycos_transf_2"/>
    <property type="match status" value="1"/>
</dbReference>
<dbReference type="SUPFAM" id="SSF53756">
    <property type="entry name" value="UDP-Glycosyltransferase/glycogen phosphorylase"/>
    <property type="match status" value="1"/>
</dbReference>
<sequence length="860" mass="95921">MDKALSPPPTDDTAPAPRDQKARAEALIGQLAERVAALEAELIAARMALREAKAQDTALRGDLAPLYRLARKARQLENVQKSYALALQRSEQIGFRAWRGRRRQRRRLIAVIAASPLFDRAWYLTEYPDVAARGIDPARHYFEEGAFEGRDPGPRFSTLYYLQNNLDVIASAINPLLHYELYGRAEHRRSTRTAAERAMDAKDRSREFPAPPDAAAPRGAPRILILSGEADTPGHTYRVLRFAAAARALGATVTPHVPDEVENLVDLVRLADLLILWRLEWNEPLVRLIEAARGRGVPILFDIDDLMFDPDLADPKIIDALRSGDLDVEAVRGHYERVQKVLCAADFAAAPTHFLAGQIQRWAIPAFVLPNGFDDDNWAIARQAARARALAPDDGLIRLGYASGSRTHQRDFAQIAGAVGRILAERPQCRLVLFRRFPWPTLDIEEFSALAGLEDQIEWRDMVPVAQLPGELARFDVNLAPLELDNPFCDAKSELKFFEAALAGVASVCTPTDTFRRAVRDGETGFLAASEESWYRALTRLIDDAALRRRMARAAYLDCLWTYGPERRVELVGSMLTQMLERGRGAARAFALDHGLSECRPRRLPEIPESETIFAHDAMAQALVTVVVPLYNYAHHVIETLDSIKAQTLEALDLVIVDDRSTDDGLKLAEAWLAANRTRFGRALLLRNQRNSGLGPTRNAGFAAAETRFVMPFDADNILLAPCIARCLAALEESGAAFAYPSLQTFGAEEKIFSDLPYDPIRLRPGNYIDATALIRLAAWAAVGGYGDFRTGWEDYDFWCRMAENGLFGVHVDAVLARYRVHASSMLRTVTDRAENRRALIARMRALHPWVLEGRDAPEK</sequence>
<feature type="compositionally biased region" description="Basic and acidic residues" evidence="2">
    <location>
        <begin position="194"/>
        <end position="207"/>
    </location>
</feature>
<dbReference type="InterPro" id="IPR001173">
    <property type="entry name" value="Glyco_trans_2-like"/>
</dbReference>
<evidence type="ECO:0000256" key="1">
    <source>
        <dbReference type="SAM" id="Coils"/>
    </source>
</evidence>
<keyword evidence="1" id="KW-0175">Coiled coil</keyword>
<dbReference type="Pfam" id="PF13692">
    <property type="entry name" value="Glyco_trans_1_4"/>
    <property type="match status" value="1"/>
</dbReference>
<feature type="domain" description="Glycosyltransferase 2-like" evidence="3">
    <location>
        <begin position="625"/>
        <end position="751"/>
    </location>
</feature>
<organism evidence="4">
    <name type="scientific">Acidicaldus sp</name>
    <dbReference type="NCBI Taxonomy" id="1872105"/>
    <lineage>
        <taxon>Bacteria</taxon>
        <taxon>Pseudomonadati</taxon>
        <taxon>Pseudomonadota</taxon>
        <taxon>Alphaproteobacteria</taxon>
        <taxon>Acetobacterales</taxon>
        <taxon>Acetobacteraceae</taxon>
        <taxon>Acidicaldus</taxon>
    </lineage>
</organism>
<feature type="region of interest" description="Disordered" evidence="2">
    <location>
        <begin position="1"/>
        <end position="20"/>
    </location>
</feature>
<dbReference type="CDD" id="cd00761">
    <property type="entry name" value="Glyco_tranf_GTA_type"/>
    <property type="match status" value="1"/>
</dbReference>
<dbReference type="InterPro" id="IPR050834">
    <property type="entry name" value="Glycosyltransf_2"/>
</dbReference>
<feature type="region of interest" description="Disordered" evidence="2">
    <location>
        <begin position="192"/>
        <end position="217"/>
    </location>
</feature>
<accession>A0A8J4M508</accession>
<dbReference type="AlphaFoldDB" id="A0A8J4M508"/>
<proteinExistence type="predicted"/>
<evidence type="ECO:0000259" key="3">
    <source>
        <dbReference type="Pfam" id="PF00535"/>
    </source>
</evidence>
<dbReference type="PANTHER" id="PTHR43685:SF2">
    <property type="entry name" value="GLYCOSYLTRANSFERASE 2-LIKE DOMAIN-CONTAINING PROTEIN"/>
    <property type="match status" value="1"/>
</dbReference>
<evidence type="ECO:0000313" key="4">
    <source>
        <dbReference type="EMBL" id="HGC42206.1"/>
    </source>
</evidence>
<dbReference type="PANTHER" id="PTHR43685">
    <property type="entry name" value="GLYCOSYLTRANSFERASE"/>
    <property type="match status" value="1"/>
</dbReference>
<protein>
    <submittedName>
        <fullName evidence="4">Glycosyltransferase</fullName>
    </submittedName>
</protein>
<dbReference type="Gene3D" id="3.40.50.2000">
    <property type="entry name" value="Glycogen Phosphorylase B"/>
    <property type="match status" value="1"/>
</dbReference>
<evidence type="ECO:0000256" key="2">
    <source>
        <dbReference type="SAM" id="MobiDB-lite"/>
    </source>
</evidence>
<feature type="compositionally biased region" description="Pro residues" evidence="2">
    <location>
        <begin position="1"/>
        <end position="10"/>
    </location>
</feature>
<dbReference type="InterPro" id="IPR029044">
    <property type="entry name" value="Nucleotide-diphossugar_trans"/>
</dbReference>
<comment type="caution">
    <text evidence="4">The sequence shown here is derived from an EMBL/GenBank/DDBJ whole genome shotgun (WGS) entry which is preliminary data.</text>
</comment>
<dbReference type="EMBL" id="DTQM01000062">
    <property type="protein sequence ID" value="HGC42206.1"/>
    <property type="molecule type" value="Genomic_DNA"/>
</dbReference>